<sequence length="1036" mass="114017">MDHAPACRPLPARVPPVLSVIVPVLGGEEHLEECLDSLREQTLTGIEIVLAGPAAGAVRDRWSSVVVPEGRDAGTARNAGAERATGAYLAFAGVDSVVPAGAYRTLVGSLEATGSDLACGRSAPLPEGRTPAVEECAWLAAEGTGGADVPRTHVTRLPRLIHDRSVANKVFRRAFWDEHRFRFPDGMPVDFPVAVPAHVLSRSTDVLGDVVRLCRAADDEPVDPVRRLAAMVEISALLDRRDPRLRRRWDREVEEALTEVLDAAVVQRDLGGLWTLAPALVEAHPHAADGLTALRRLVFFLLTRGMAKELSEVQRFAAEQIMDRGVVRRGLLRPRWFLDYPFLYDDRIPDEVHSAEHDFELHARVDDVRTGGDGVVRVEGHAYIAHLGSRRSHVELWLQRGDERIGLPVRRVPRPDVTADSRQSAACHDRSGFATEVAVHVLPPGRWTLHVLVSARGVTRSGSAAGGRYAGERTFRTGGVRVTLTREDGLILRAAAQPAPAPYVGDQVTVVEWTGAHELVLSGTGGGDGDCDGDGDGDRIVTTCGPERHEWPLRRDGDRWTATIGRTSGGLPLRSGTWRVSTGGRRLRLTPDLVAELPGPHTTPLHEISFRTNLARELSLAVRPALGPGERGRYATLRRRGRGVFRDGAFHRGASDGGTSYGGAFNGGLLRGGLLGGVLVRDGRRLGDAALFDSYGGGQYSCNPRAISEELARRSPGTELIWVTRDGQFTAPAGVRTVLYGSREHEHALRTSRFVVANRRTQPSWYRKRPGQLFVQTWHGTPLKRLGRDIGAMPYAQRDLDGDLERYAAMWDVLVSPNPFSTPILRSAFGYRGEVVNSGYPRNDVLFRQGHGPRVRRLLNIPEEKRIVLYAPTWRDGEPAGEGDLRLRLDVDRAMAALGEDHVLLVRAHYLVADRMTVPPGAIDVSRFPDMADLLAAADVLVTDYSSAMFDFACTGRPMVFFTYDLERYRDEVRGFYFDFEADAPGPIVRTSDEVIQALKYGDPSSYKVRYDDFRFAFCPWDDGHASERVVSRMLT</sequence>
<dbReference type="EMBL" id="BOOQ01000023">
    <property type="protein sequence ID" value="GII47174.1"/>
    <property type="molecule type" value="Genomic_DNA"/>
</dbReference>
<dbReference type="InterPro" id="IPR029044">
    <property type="entry name" value="Nucleotide-diphossugar_trans"/>
</dbReference>
<dbReference type="InterPro" id="IPR051612">
    <property type="entry name" value="Teichoic_Acid_Biosynth"/>
</dbReference>
<evidence type="ECO:0000313" key="9">
    <source>
        <dbReference type="Proteomes" id="UP000644610"/>
    </source>
</evidence>
<comment type="subcellular location">
    <subcellularLocation>
        <location evidence="1">Cell membrane</location>
        <topology evidence="1">Peripheral membrane protein</topology>
    </subcellularLocation>
</comment>
<dbReference type="GO" id="GO:0005886">
    <property type="term" value="C:plasma membrane"/>
    <property type="evidence" value="ECO:0007669"/>
    <property type="project" value="UniProtKB-SubCell"/>
</dbReference>
<organism evidence="8 9">
    <name type="scientific">Planotetraspora silvatica</name>
    <dbReference type="NCBI Taxonomy" id="234614"/>
    <lineage>
        <taxon>Bacteria</taxon>
        <taxon>Bacillati</taxon>
        <taxon>Actinomycetota</taxon>
        <taxon>Actinomycetes</taxon>
        <taxon>Streptosporangiales</taxon>
        <taxon>Streptosporangiaceae</taxon>
        <taxon>Planotetraspora</taxon>
    </lineage>
</organism>
<dbReference type="PANTHER" id="PTHR37316:SF3">
    <property type="entry name" value="TEICHOIC ACID GLYCEROL-PHOSPHATE TRANSFERASE"/>
    <property type="match status" value="1"/>
</dbReference>
<dbReference type="InterPro" id="IPR043148">
    <property type="entry name" value="TagF_C"/>
</dbReference>
<dbReference type="InterPro" id="IPR007554">
    <property type="entry name" value="Glycerophosphate_synth"/>
</dbReference>
<feature type="domain" description="Glycosyltransferase 2-like" evidence="7">
    <location>
        <begin position="19"/>
        <end position="121"/>
    </location>
</feature>
<comment type="similarity">
    <text evidence="2">Belongs to the CDP-glycerol glycerophosphotransferase family.</text>
</comment>
<dbReference type="Pfam" id="PF04464">
    <property type="entry name" value="Glyphos_transf"/>
    <property type="match status" value="1"/>
</dbReference>
<evidence type="ECO:0000256" key="6">
    <source>
        <dbReference type="ARBA" id="ARBA00023136"/>
    </source>
</evidence>
<name>A0A8J3URP3_9ACTN</name>
<dbReference type="InterPro" id="IPR043149">
    <property type="entry name" value="TagF_N"/>
</dbReference>
<gene>
    <name evidence="8" type="ORF">Psi02_35980</name>
</gene>
<dbReference type="SUPFAM" id="SSF53448">
    <property type="entry name" value="Nucleotide-diphospho-sugar transferases"/>
    <property type="match status" value="1"/>
</dbReference>
<dbReference type="Gene3D" id="3.90.550.10">
    <property type="entry name" value="Spore Coat Polysaccharide Biosynthesis Protein SpsA, Chain A"/>
    <property type="match status" value="1"/>
</dbReference>
<evidence type="ECO:0000256" key="3">
    <source>
        <dbReference type="ARBA" id="ARBA00022475"/>
    </source>
</evidence>
<keyword evidence="3" id="KW-1003">Cell membrane</keyword>
<dbReference type="RefSeq" id="WP_203975438.1">
    <property type="nucleotide sequence ID" value="NZ_BAAAKY010000023.1"/>
</dbReference>
<accession>A0A8J3URP3</accession>
<dbReference type="SUPFAM" id="SSF53756">
    <property type="entry name" value="UDP-Glycosyltransferase/glycogen phosphorylase"/>
    <property type="match status" value="1"/>
</dbReference>
<evidence type="ECO:0000259" key="7">
    <source>
        <dbReference type="Pfam" id="PF00535"/>
    </source>
</evidence>
<evidence type="ECO:0000256" key="4">
    <source>
        <dbReference type="ARBA" id="ARBA00022679"/>
    </source>
</evidence>
<reference evidence="8" key="1">
    <citation type="submission" date="2021-01" db="EMBL/GenBank/DDBJ databases">
        <title>Whole genome shotgun sequence of Planotetraspora silvatica NBRC 100141.</title>
        <authorList>
            <person name="Komaki H."/>
            <person name="Tamura T."/>
        </authorList>
    </citation>
    <scope>NUCLEOTIDE SEQUENCE</scope>
    <source>
        <strain evidence="8">NBRC 100141</strain>
    </source>
</reference>
<dbReference type="Proteomes" id="UP000644610">
    <property type="component" value="Unassembled WGS sequence"/>
</dbReference>
<comment type="caution">
    <text evidence="8">The sequence shown here is derived from an EMBL/GenBank/DDBJ whole genome shotgun (WGS) entry which is preliminary data.</text>
</comment>
<dbReference type="PANTHER" id="PTHR37316">
    <property type="entry name" value="TEICHOIC ACID GLYCEROL-PHOSPHATE PRIMASE"/>
    <property type="match status" value="1"/>
</dbReference>
<dbReference type="CDD" id="cd00761">
    <property type="entry name" value="Glyco_tranf_GTA_type"/>
    <property type="match status" value="1"/>
</dbReference>
<evidence type="ECO:0000256" key="1">
    <source>
        <dbReference type="ARBA" id="ARBA00004202"/>
    </source>
</evidence>
<keyword evidence="9" id="KW-1185">Reference proteome</keyword>
<dbReference type="Gene3D" id="3.40.50.12580">
    <property type="match status" value="1"/>
</dbReference>
<dbReference type="Gene3D" id="3.40.50.11820">
    <property type="match status" value="1"/>
</dbReference>
<evidence type="ECO:0000256" key="5">
    <source>
        <dbReference type="ARBA" id="ARBA00022944"/>
    </source>
</evidence>
<keyword evidence="6" id="KW-0472">Membrane</keyword>
<evidence type="ECO:0000256" key="2">
    <source>
        <dbReference type="ARBA" id="ARBA00010488"/>
    </source>
</evidence>
<dbReference type="InterPro" id="IPR001173">
    <property type="entry name" value="Glyco_trans_2-like"/>
</dbReference>
<keyword evidence="5" id="KW-0777">Teichoic acid biosynthesis</keyword>
<protein>
    <recommendedName>
        <fullName evidence="7">Glycosyltransferase 2-like domain-containing protein</fullName>
    </recommendedName>
</protein>
<dbReference type="GO" id="GO:0047355">
    <property type="term" value="F:CDP-glycerol glycerophosphotransferase activity"/>
    <property type="evidence" value="ECO:0007669"/>
    <property type="project" value="InterPro"/>
</dbReference>
<dbReference type="Pfam" id="PF00535">
    <property type="entry name" value="Glycos_transf_2"/>
    <property type="match status" value="1"/>
</dbReference>
<proteinExistence type="inferred from homology"/>
<evidence type="ECO:0000313" key="8">
    <source>
        <dbReference type="EMBL" id="GII47174.1"/>
    </source>
</evidence>
<keyword evidence="4" id="KW-0808">Transferase</keyword>
<dbReference type="GO" id="GO:0019350">
    <property type="term" value="P:teichoic acid biosynthetic process"/>
    <property type="evidence" value="ECO:0007669"/>
    <property type="project" value="UniProtKB-KW"/>
</dbReference>
<dbReference type="AlphaFoldDB" id="A0A8J3URP3"/>